<dbReference type="Proteomes" id="UP000541444">
    <property type="component" value="Unassembled WGS sequence"/>
</dbReference>
<gene>
    <name evidence="2" type="ORF">GIB67_002383</name>
</gene>
<dbReference type="GO" id="GO:0009926">
    <property type="term" value="P:auxin polar transport"/>
    <property type="evidence" value="ECO:0007669"/>
    <property type="project" value="TreeGrafter"/>
</dbReference>
<dbReference type="SUPFAM" id="SSF64484">
    <property type="entry name" value="beta and beta-prime subunits of DNA dependent RNA-polymerase"/>
    <property type="match status" value="1"/>
</dbReference>
<dbReference type="PANTHER" id="PTHR21725:SF1">
    <property type="entry name" value="E3 UBIQUITIN-PROTEIN LIGASE UBR4"/>
    <property type="match status" value="1"/>
</dbReference>
<dbReference type="AlphaFoldDB" id="A0A7J7M8B2"/>
<dbReference type="OrthoDB" id="1569773at2759"/>
<evidence type="ECO:0000313" key="2">
    <source>
        <dbReference type="EMBL" id="KAF6151131.1"/>
    </source>
</evidence>
<dbReference type="InterPro" id="IPR002913">
    <property type="entry name" value="START_lipid-bd_dom"/>
</dbReference>
<dbReference type="SUPFAM" id="SSF55961">
    <property type="entry name" value="Bet v1-like"/>
    <property type="match status" value="1"/>
</dbReference>
<dbReference type="GO" id="GO:0008289">
    <property type="term" value="F:lipid binding"/>
    <property type="evidence" value="ECO:0007669"/>
    <property type="project" value="InterPro"/>
</dbReference>
<organism evidence="2 3">
    <name type="scientific">Kingdonia uniflora</name>
    <dbReference type="NCBI Taxonomy" id="39325"/>
    <lineage>
        <taxon>Eukaryota</taxon>
        <taxon>Viridiplantae</taxon>
        <taxon>Streptophyta</taxon>
        <taxon>Embryophyta</taxon>
        <taxon>Tracheophyta</taxon>
        <taxon>Spermatophyta</taxon>
        <taxon>Magnoliopsida</taxon>
        <taxon>Ranunculales</taxon>
        <taxon>Circaeasteraceae</taxon>
        <taxon>Kingdonia</taxon>
    </lineage>
</organism>
<name>A0A7J7M8B2_9MAGN</name>
<sequence length="288" mass="32106">MDILEQLLPVFKSSSTVNIEDGGNLGLECGALLTVRRDLLAGNYSPFFSDSYAKAHRMDIFMDYQKLLLENTFRLLYSLVRPKKSGERKPSAIKDLKLDGYQDILCSYINNPHTTFVRRIGIDEWKRVPSVEDVFALGGLCGFSREGKETSISSSSSDAWGTSSLSPLVPIREVNFLRFCKQHAEGVWAVVDGSVDRNRDTSNPQTFVSSRRLHSGCVVQDIAFVTRRLNPEEAYSENYTHCEIHPSLILGVCASIIPFPDHNQVTTINISVILLENALDSDVGAKPM</sequence>
<comment type="caution">
    <text evidence="2">The sequence shown here is derived from an EMBL/GenBank/DDBJ whole genome shotgun (WGS) entry which is preliminary data.</text>
</comment>
<dbReference type="Pfam" id="PF01852">
    <property type="entry name" value="START"/>
    <property type="match status" value="1"/>
</dbReference>
<protein>
    <recommendedName>
        <fullName evidence="1">START domain-containing protein</fullName>
    </recommendedName>
</protein>
<keyword evidence="3" id="KW-1185">Reference proteome</keyword>
<reference evidence="2 3" key="1">
    <citation type="journal article" date="2020" name="IScience">
        <title>Genome Sequencing of the Endangered Kingdonia uniflora (Circaeasteraceae, Ranunculales) Reveals Potential Mechanisms of Evolutionary Specialization.</title>
        <authorList>
            <person name="Sun Y."/>
            <person name="Deng T."/>
            <person name="Zhang A."/>
            <person name="Moore M.J."/>
            <person name="Landis J.B."/>
            <person name="Lin N."/>
            <person name="Zhang H."/>
            <person name="Zhang X."/>
            <person name="Huang J."/>
            <person name="Zhang X."/>
            <person name="Sun H."/>
            <person name="Wang H."/>
        </authorList>
    </citation>
    <scope>NUCLEOTIDE SEQUENCE [LARGE SCALE GENOMIC DNA]</scope>
    <source>
        <strain evidence="2">TB1705</strain>
        <tissue evidence="2">Leaf</tissue>
    </source>
</reference>
<dbReference type="PANTHER" id="PTHR21725">
    <property type="entry name" value="E3 UBIQUITIN-PROTEIN LIGASE UBR4"/>
    <property type="match status" value="1"/>
</dbReference>
<evidence type="ECO:0000259" key="1">
    <source>
        <dbReference type="PROSITE" id="PS50848"/>
    </source>
</evidence>
<dbReference type="PROSITE" id="PS50848">
    <property type="entry name" value="START"/>
    <property type="match status" value="1"/>
</dbReference>
<feature type="domain" description="START" evidence="1">
    <location>
        <begin position="119"/>
        <end position="222"/>
    </location>
</feature>
<dbReference type="EMBL" id="JACGCM010001713">
    <property type="protein sequence ID" value="KAF6151131.1"/>
    <property type="molecule type" value="Genomic_DNA"/>
</dbReference>
<evidence type="ECO:0000313" key="3">
    <source>
        <dbReference type="Proteomes" id="UP000541444"/>
    </source>
</evidence>
<dbReference type="InterPro" id="IPR045189">
    <property type="entry name" value="UBR4-like"/>
</dbReference>
<proteinExistence type="predicted"/>
<accession>A0A7J7M8B2</accession>
<dbReference type="GO" id="GO:0005829">
    <property type="term" value="C:cytosol"/>
    <property type="evidence" value="ECO:0007669"/>
    <property type="project" value="TreeGrafter"/>
</dbReference>
<dbReference type="GO" id="GO:0009506">
    <property type="term" value="C:plasmodesma"/>
    <property type="evidence" value="ECO:0007669"/>
    <property type="project" value="TreeGrafter"/>
</dbReference>